<dbReference type="PANTHER" id="PTHR48020:SF12">
    <property type="entry name" value="PROTON MYO-INOSITOL COTRANSPORTER"/>
    <property type="match status" value="1"/>
</dbReference>
<dbReference type="Pfam" id="PF00083">
    <property type="entry name" value="Sugar_tr"/>
    <property type="match status" value="1"/>
</dbReference>
<evidence type="ECO:0000256" key="6">
    <source>
        <dbReference type="ARBA" id="ARBA00022989"/>
    </source>
</evidence>
<keyword evidence="4" id="KW-1003">Cell membrane</keyword>
<comment type="similarity">
    <text evidence="2 8">Belongs to the major facilitator superfamily. Sugar transporter (TC 2.A.1.1) family.</text>
</comment>
<dbReference type="Gene3D" id="1.20.1250.20">
    <property type="entry name" value="MFS general substrate transporter like domains"/>
    <property type="match status" value="2"/>
</dbReference>
<evidence type="ECO:0000256" key="4">
    <source>
        <dbReference type="ARBA" id="ARBA00022475"/>
    </source>
</evidence>
<dbReference type="Proteomes" id="UP001320876">
    <property type="component" value="Unassembled WGS sequence"/>
</dbReference>
<feature type="transmembrane region" description="Helical" evidence="9">
    <location>
        <begin position="177"/>
        <end position="196"/>
    </location>
</feature>
<dbReference type="InterPro" id="IPR003663">
    <property type="entry name" value="Sugar/inositol_transpt"/>
</dbReference>
<dbReference type="SUPFAM" id="SSF103473">
    <property type="entry name" value="MFS general substrate transporter"/>
    <property type="match status" value="1"/>
</dbReference>
<feature type="transmembrane region" description="Helical" evidence="9">
    <location>
        <begin position="256"/>
        <end position="278"/>
    </location>
</feature>
<proteinExistence type="inferred from homology"/>
<comment type="caution">
    <text evidence="11">The sequence shown here is derived from an EMBL/GenBank/DDBJ whole genome shotgun (WGS) entry which is preliminary data.</text>
</comment>
<dbReference type="InterPro" id="IPR005829">
    <property type="entry name" value="Sugar_transporter_CS"/>
</dbReference>
<evidence type="ECO:0000313" key="12">
    <source>
        <dbReference type="Proteomes" id="UP001320876"/>
    </source>
</evidence>
<keyword evidence="6 9" id="KW-1133">Transmembrane helix</keyword>
<feature type="transmembrane region" description="Helical" evidence="9">
    <location>
        <begin position="81"/>
        <end position="99"/>
    </location>
</feature>
<evidence type="ECO:0000256" key="8">
    <source>
        <dbReference type="RuleBase" id="RU003346"/>
    </source>
</evidence>
<evidence type="ECO:0000313" key="11">
    <source>
        <dbReference type="EMBL" id="MCW1923135.1"/>
    </source>
</evidence>
<evidence type="ECO:0000256" key="5">
    <source>
        <dbReference type="ARBA" id="ARBA00022692"/>
    </source>
</evidence>
<dbReference type="NCBIfam" id="TIGR00879">
    <property type="entry name" value="SP"/>
    <property type="match status" value="1"/>
</dbReference>
<evidence type="ECO:0000259" key="10">
    <source>
        <dbReference type="PROSITE" id="PS50850"/>
    </source>
</evidence>
<dbReference type="PROSITE" id="PS00217">
    <property type="entry name" value="SUGAR_TRANSPORT_2"/>
    <property type="match status" value="1"/>
</dbReference>
<dbReference type="PRINTS" id="PR00171">
    <property type="entry name" value="SUGRTRNSPORT"/>
</dbReference>
<feature type="transmembrane region" description="Helical" evidence="9">
    <location>
        <begin position="53"/>
        <end position="72"/>
    </location>
</feature>
<dbReference type="InterPro" id="IPR036259">
    <property type="entry name" value="MFS_trans_sf"/>
</dbReference>
<evidence type="ECO:0000256" key="3">
    <source>
        <dbReference type="ARBA" id="ARBA00022448"/>
    </source>
</evidence>
<dbReference type="PROSITE" id="PS00216">
    <property type="entry name" value="SUGAR_TRANSPORT_1"/>
    <property type="match status" value="2"/>
</dbReference>
<dbReference type="InterPro" id="IPR005828">
    <property type="entry name" value="MFS_sugar_transport-like"/>
</dbReference>
<feature type="transmembrane region" description="Helical" evidence="9">
    <location>
        <begin position="320"/>
        <end position="341"/>
    </location>
</feature>
<protein>
    <submittedName>
        <fullName evidence="11">Sugar porter family MFS transporter</fullName>
    </submittedName>
</protein>
<evidence type="ECO:0000256" key="9">
    <source>
        <dbReference type="SAM" id="Phobius"/>
    </source>
</evidence>
<sequence>MTQDVSSPLRFVLFATGVTALGGFLFGYDTAVINGANSYLKASMGLNAAQEGIAGASAILGCIPGAMFAGFLSDRFGRRKILFVCALLYALSGILSAVPRTFEEFLAARFIGGLGIGASSMICPVYIAEISPEKWRGRLGTLFQLGIVVGIFLTLFVNKTVQGMGDDAWNTDFGWRWMLGAGAVPALMFLGLLFAVPESPRWLSQRGREDEAREILGKVGGREHAARELIAIRTASAGEEGRFAELFRPPNLKPMLIAVLLMAFSQFCGINAIMYYSSKIFESAGGGKDAAFMSSVWVGLINVVFTFVAIGLVDKAGRRPLLIVGTAVQTISLTLVGWMFHTQQSGLPLLLAVIGFIAAFAMAMGPVGWLLCAEIFPNKLRGRAMSLASLTVWVSCYIVAQTFPMLNDSPSVGPAITFWLYAGISFVSLLFVFAFVPETKGRTLEEIEEEWNRTGPELLKEGGQP</sequence>
<feature type="transmembrane region" description="Helical" evidence="9">
    <location>
        <begin position="12"/>
        <end position="33"/>
    </location>
</feature>
<feature type="transmembrane region" description="Helical" evidence="9">
    <location>
        <begin position="290"/>
        <end position="313"/>
    </location>
</feature>
<feature type="transmembrane region" description="Helical" evidence="9">
    <location>
        <begin position="418"/>
        <end position="436"/>
    </location>
</feature>
<keyword evidence="5 9" id="KW-0812">Transmembrane</keyword>
<keyword evidence="7 9" id="KW-0472">Membrane</keyword>
<dbReference type="PROSITE" id="PS50850">
    <property type="entry name" value="MFS"/>
    <property type="match status" value="1"/>
</dbReference>
<feature type="transmembrane region" description="Helical" evidence="9">
    <location>
        <begin position="347"/>
        <end position="372"/>
    </location>
</feature>
<feature type="transmembrane region" description="Helical" evidence="9">
    <location>
        <begin position="105"/>
        <end position="127"/>
    </location>
</feature>
<dbReference type="InterPro" id="IPR047984">
    <property type="entry name" value="XylE-like"/>
</dbReference>
<gene>
    <name evidence="11" type="ORF">OKA05_11275</name>
</gene>
<feature type="transmembrane region" description="Helical" evidence="9">
    <location>
        <begin position="139"/>
        <end position="157"/>
    </location>
</feature>
<name>A0ABT3GI00_9BACT</name>
<evidence type="ECO:0000256" key="7">
    <source>
        <dbReference type="ARBA" id="ARBA00023136"/>
    </source>
</evidence>
<organism evidence="11 12">
    <name type="scientific">Luteolibacter arcticus</name>
    <dbReference type="NCBI Taxonomy" id="1581411"/>
    <lineage>
        <taxon>Bacteria</taxon>
        <taxon>Pseudomonadati</taxon>
        <taxon>Verrucomicrobiota</taxon>
        <taxon>Verrucomicrobiia</taxon>
        <taxon>Verrucomicrobiales</taxon>
        <taxon>Verrucomicrobiaceae</taxon>
        <taxon>Luteolibacter</taxon>
    </lineage>
</organism>
<reference evidence="11 12" key="1">
    <citation type="submission" date="2022-10" db="EMBL/GenBank/DDBJ databases">
        <title>Luteolibacter arcticus strain CCTCC AB 2014275, whole genome shotgun sequencing project.</title>
        <authorList>
            <person name="Zhao G."/>
            <person name="Shen L."/>
        </authorList>
    </citation>
    <scope>NUCLEOTIDE SEQUENCE [LARGE SCALE GENOMIC DNA]</scope>
    <source>
        <strain evidence="11 12">CCTCC AB 2014275</strain>
    </source>
</reference>
<feature type="transmembrane region" description="Helical" evidence="9">
    <location>
        <begin position="384"/>
        <end position="406"/>
    </location>
</feature>
<keyword evidence="3 8" id="KW-0813">Transport</keyword>
<comment type="subcellular location">
    <subcellularLocation>
        <location evidence="1">Cell membrane</location>
        <topology evidence="1">Multi-pass membrane protein</topology>
    </subcellularLocation>
</comment>
<evidence type="ECO:0000256" key="1">
    <source>
        <dbReference type="ARBA" id="ARBA00004651"/>
    </source>
</evidence>
<feature type="domain" description="Major facilitator superfamily (MFS) profile" evidence="10">
    <location>
        <begin position="15"/>
        <end position="440"/>
    </location>
</feature>
<evidence type="ECO:0000256" key="2">
    <source>
        <dbReference type="ARBA" id="ARBA00010992"/>
    </source>
</evidence>
<dbReference type="InterPro" id="IPR050814">
    <property type="entry name" value="Myo-inositol_Transporter"/>
</dbReference>
<accession>A0ABT3GI00</accession>
<dbReference type="InterPro" id="IPR020846">
    <property type="entry name" value="MFS_dom"/>
</dbReference>
<keyword evidence="12" id="KW-1185">Reference proteome</keyword>
<dbReference type="RefSeq" id="WP_264487243.1">
    <property type="nucleotide sequence ID" value="NZ_JAPDDT010000004.1"/>
</dbReference>
<dbReference type="PANTHER" id="PTHR48020">
    <property type="entry name" value="PROTON MYO-INOSITOL COTRANSPORTER"/>
    <property type="match status" value="1"/>
</dbReference>
<dbReference type="EMBL" id="JAPDDT010000004">
    <property type="protein sequence ID" value="MCW1923135.1"/>
    <property type="molecule type" value="Genomic_DNA"/>
</dbReference>
<dbReference type="CDD" id="cd17359">
    <property type="entry name" value="MFS_XylE_like"/>
    <property type="match status" value="1"/>
</dbReference>